<dbReference type="Proteomes" id="UP000593892">
    <property type="component" value="Chromosome"/>
</dbReference>
<dbReference type="KEGG" id="pfer:IRI77_00410"/>
<accession>A0A7S7SLH9</accession>
<dbReference type="AlphaFoldDB" id="A0A7S7SLH9"/>
<evidence type="ECO:0000313" key="3">
    <source>
        <dbReference type="Proteomes" id="UP000593892"/>
    </source>
</evidence>
<protein>
    <submittedName>
        <fullName evidence="2">Uncharacterized protein</fullName>
    </submittedName>
</protein>
<keyword evidence="1" id="KW-0732">Signal</keyword>
<feature type="chain" id="PRO_5032932484" evidence="1">
    <location>
        <begin position="22"/>
        <end position="274"/>
    </location>
</feature>
<dbReference type="PROSITE" id="PS51257">
    <property type="entry name" value="PROKAR_LIPOPROTEIN"/>
    <property type="match status" value="1"/>
</dbReference>
<proteinExistence type="predicted"/>
<evidence type="ECO:0000256" key="1">
    <source>
        <dbReference type="SAM" id="SignalP"/>
    </source>
</evidence>
<organism evidence="2 3">
    <name type="scientific">Paludibaculum fermentans</name>
    <dbReference type="NCBI Taxonomy" id="1473598"/>
    <lineage>
        <taxon>Bacteria</taxon>
        <taxon>Pseudomonadati</taxon>
        <taxon>Acidobacteriota</taxon>
        <taxon>Terriglobia</taxon>
        <taxon>Bryobacterales</taxon>
        <taxon>Bryobacteraceae</taxon>
        <taxon>Paludibaculum</taxon>
    </lineage>
</organism>
<reference evidence="2 3" key="1">
    <citation type="submission" date="2020-10" db="EMBL/GenBank/DDBJ databases">
        <title>Complete genome sequence of Paludibaculum fermentans P105T, a facultatively anaerobic acidobacterium capable of dissimilatory Fe(III) reduction.</title>
        <authorList>
            <person name="Dedysh S.N."/>
            <person name="Beletsky A.V."/>
            <person name="Kulichevskaya I.S."/>
            <person name="Mardanov A.V."/>
            <person name="Ravin N.V."/>
        </authorList>
    </citation>
    <scope>NUCLEOTIDE SEQUENCE [LARGE SCALE GENOMIC DNA]</scope>
    <source>
        <strain evidence="2 3">P105</strain>
    </source>
</reference>
<evidence type="ECO:0000313" key="2">
    <source>
        <dbReference type="EMBL" id="QOY88461.1"/>
    </source>
</evidence>
<dbReference type="RefSeq" id="WP_194450123.1">
    <property type="nucleotide sequence ID" value="NZ_CP063849.1"/>
</dbReference>
<feature type="signal peptide" evidence="1">
    <location>
        <begin position="1"/>
        <end position="21"/>
    </location>
</feature>
<name>A0A7S7SLH9_PALFE</name>
<sequence length="274" mass="27773">MRLKLYLVTTLAIGLSCAAWGAVPAGAAHDSESEPISMLFDSELASGLALADTVPGSTAAVLPQLAFGGGWYTAMYFSNATNAPTTVTVNFFAGDGSALSVPLAGLGPVSSQTVTLNANGTGILEAPNTGGLLQGWAEAILPPGVSGYGVFRQSVSGLPDQEAVSPLSDETKQVANLTWDETSFVTGVATVNPSGSATTVSVTVYGDDGSVIGTSSFDLAAHGKTAFVLRDLPGLAGITARRGYARFSVTNGAVSVLGLRFNGTAFTSIPVTYP</sequence>
<keyword evidence="3" id="KW-1185">Reference proteome</keyword>
<dbReference type="EMBL" id="CP063849">
    <property type="protein sequence ID" value="QOY88461.1"/>
    <property type="molecule type" value="Genomic_DNA"/>
</dbReference>
<gene>
    <name evidence="2" type="ORF">IRI77_00410</name>
</gene>